<protein>
    <recommendedName>
        <fullName evidence="1">Dienelactone hydrolase domain-containing protein</fullName>
    </recommendedName>
</protein>
<dbReference type="SUPFAM" id="SSF53474">
    <property type="entry name" value="alpha/beta-Hydrolases"/>
    <property type="match status" value="1"/>
</dbReference>
<keyword evidence="3" id="KW-1185">Reference proteome</keyword>
<dbReference type="Gene3D" id="3.40.50.1820">
    <property type="entry name" value="alpha/beta hydrolase"/>
    <property type="match status" value="1"/>
</dbReference>
<organism evidence="2 3">
    <name type="scientific">Elliptochloris bilobata</name>
    <dbReference type="NCBI Taxonomy" id="381761"/>
    <lineage>
        <taxon>Eukaryota</taxon>
        <taxon>Viridiplantae</taxon>
        <taxon>Chlorophyta</taxon>
        <taxon>core chlorophytes</taxon>
        <taxon>Trebouxiophyceae</taxon>
        <taxon>Trebouxiophyceae incertae sedis</taxon>
        <taxon>Elliptochloris clade</taxon>
        <taxon>Elliptochloris</taxon>
    </lineage>
</organism>
<dbReference type="PANTHER" id="PTHR47381">
    <property type="entry name" value="ALPHA/BETA-HYDROLASES SUPERFAMILY PROTEIN"/>
    <property type="match status" value="1"/>
</dbReference>
<evidence type="ECO:0000313" key="2">
    <source>
        <dbReference type="EMBL" id="KAK9840969.1"/>
    </source>
</evidence>
<name>A0AAW1S5D6_9CHLO</name>
<evidence type="ECO:0000313" key="3">
    <source>
        <dbReference type="Proteomes" id="UP001445335"/>
    </source>
</evidence>
<dbReference type="EMBL" id="JALJOU010000011">
    <property type="protein sequence ID" value="KAK9840969.1"/>
    <property type="molecule type" value="Genomic_DNA"/>
</dbReference>
<accession>A0AAW1S5D6</accession>
<gene>
    <name evidence="2" type="ORF">WJX81_003405</name>
</gene>
<proteinExistence type="predicted"/>
<reference evidence="2 3" key="1">
    <citation type="journal article" date="2024" name="Nat. Commun.">
        <title>Phylogenomics reveals the evolutionary origins of lichenization in chlorophyte algae.</title>
        <authorList>
            <person name="Puginier C."/>
            <person name="Libourel C."/>
            <person name="Otte J."/>
            <person name="Skaloud P."/>
            <person name="Haon M."/>
            <person name="Grisel S."/>
            <person name="Petersen M."/>
            <person name="Berrin J.G."/>
            <person name="Delaux P.M."/>
            <person name="Dal Grande F."/>
            <person name="Keller J."/>
        </authorList>
    </citation>
    <scope>NUCLEOTIDE SEQUENCE [LARGE SCALE GENOMIC DNA]</scope>
    <source>
        <strain evidence="2 3">SAG 245.80</strain>
    </source>
</reference>
<dbReference type="Pfam" id="PF01738">
    <property type="entry name" value="DLH"/>
    <property type="match status" value="1"/>
</dbReference>
<feature type="domain" description="Dienelactone hydrolase" evidence="1">
    <location>
        <begin position="64"/>
        <end position="221"/>
    </location>
</feature>
<evidence type="ECO:0000259" key="1">
    <source>
        <dbReference type="Pfam" id="PF01738"/>
    </source>
</evidence>
<dbReference type="InterPro" id="IPR002925">
    <property type="entry name" value="Dienelactn_hydro"/>
</dbReference>
<dbReference type="Proteomes" id="UP001445335">
    <property type="component" value="Unassembled WGS sequence"/>
</dbReference>
<comment type="caution">
    <text evidence="2">The sequence shown here is derived from an EMBL/GenBank/DDBJ whole genome shotgun (WGS) entry which is preliminary data.</text>
</comment>
<dbReference type="InterPro" id="IPR029058">
    <property type="entry name" value="AB_hydrolase_fold"/>
</dbReference>
<sequence length="335" mass="35764">MMRARPAAAVRASLERVISRPGVPLQVRAHVRRTHGALEAEHLQVHCDAGLQGWMPLSIMKAHQQPGKLPTVIFLHATGASKEMMRERMGRAASLGFLAAAIDCRYHGERALRGATSPYEGYQEALGRAWRGSGEHPFLLDNLWDLRVLVDYLAGRPDVDAARIGCTGVSLGGMHTWLLAALEPRIACVAPLIGVQSFGWAVQHDAFHARVGSIPAVFAAAAVDLGLSSVTAEVVRAVWDKLLPGLLTEYDSLWSLPAIAPRPLLVGNGALDPRCPIAGLEAPLAAAREAYAACGGPEHLQVLLAEGVGHAVSPEMEAAVEAFFCKWLLGTNEAA</sequence>
<dbReference type="AlphaFoldDB" id="A0AAW1S5D6"/>
<dbReference type="PANTHER" id="PTHR47381:SF3">
    <property type="entry name" value="ALPHA_BETA-HYDROLASES SUPERFAMILY PROTEIN"/>
    <property type="match status" value="1"/>
</dbReference>
<dbReference type="GO" id="GO:0016787">
    <property type="term" value="F:hydrolase activity"/>
    <property type="evidence" value="ECO:0007669"/>
    <property type="project" value="InterPro"/>
</dbReference>